<accession>A0A7J7LAQ1</accession>
<dbReference type="EMBL" id="JACGCM010002459">
    <property type="protein sequence ID" value="KAF6139683.1"/>
    <property type="molecule type" value="Genomic_DNA"/>
</dbReference>
<dbReference type="Proteomes" id="UP000541444">
    <property type="component" value="Unassembled WGS sequence"/>
</dbReference>
<dbReference type="InterPro" id="IPR032675">
    <property type="entry name" value="LRR_dom_sf"/>
</dbReference>
<evidence type="ECO:0000313" key="2">
    <source>
        <dbReference type="Proteomes" id="UP000541444"/>
    </source>
</evidence>
<keyword evidence="2" id="KW-1185">Reference proteome</keyword>
<name>A0A7J7LAQ1_9MAGN</name>
<dbReference type="Gene3D" id="3.80.10.10">
    <property type="entry name" value="Ribonuclease Inhibitor"/>
    <property type="match status" value="1"/>
</dbReference>
<organism evidence="1 2">
    <name type="scientific">Kingdonia uniflora</name>
    <dbReference type="NCBI Taxonomy" id="39325"/>
    <lineage>
        <taxon>Eukaryota</taxon>
        <taxon>Viridiplantae</taxon>
        <taxon>Streptophyta</taxon>
        <taxon>Embryophyta</taxon>
        <taxon>Tracheophyta</taxon>
        <taxon>Spermatophyta</taxon>
        <taxon>Magnoliopsida</taxon>
        <taxon>Ranunculales</taxon>
        <taxon>Circaeasteraceae</taxon>
        <taxon>Kingdonia</taxon>
    </lineage>
</organism>
<reference evidence="1 2" key="1">
    <citation type="journal article" date="2020" name="IScience">
        <title>Genome Sequencing of the Endangered Kingdonia uniflora (Circaeasteraceae, Ranunculales) Reveals Potential Mechanisms of Evolutionary Specialization.</title>
        <authorList>
            <person name="Sun Y."/>
            <person name="Deng T."/>
            <person name="Zhang A."/>
            <person name="Moore M.J."/>
            <person name="Landis J.B."/>
            <person name="Lin N."/>
            <person name="Zhang H."/>
            <person name="Zhang X."/>
            <person name="Huang J."/>
            <person name="Zhang X."/>
            <person name="Sun H."/>
            <person name="Wang H."/>
        </authorList>
    </citation>
    <scope>NUCLEOTIDE SEQUENCE [LARGE SCALE GENOMIC DNA]</scope>
    <source>
        <strain evidence="1">TB1705</strain>
        <tissue evidence="1">Leaf</tissue>
    </source>
</reference>
<comment type="caution">
    <text evidence="1">The sequence shown here is derived from an EMBL/GenBank/DDBJ whole genome shotgun (WGS) entry which is preliminary data.</text>
</comment>
<sequence>MPFERSDIFQIMPRLRILEIRLAPKLEALPAVWKLESLEELIISGLDSVKRIGPEFFGISEDDVMKGTRCGLSRGGVSVPIIVFPKLKRLEFWEISELEEWEMMMPSWREDISFIMPCLKELSLYKCHSNPLIIKR</sequence>
<evidence type="ECO:0000313" key="1">
    <source>
        <dbReference type="EMBL" id="KAF6139683.1"/>
    </source>
</evidence>
<dbReference type="AlphaFoldDB" id="A0A7J7LAQ1"/>
<gene>
    <name evidence="1" type="ORF">GIB67_002488</name>
</gene>
<protein>
    <submittedName>
        <fullName evidence="1">Uncharacterized protein</fullName>
    </submittedName>
</protein>
<proteinExistence type="predicted"/>